<name>A0A1G6MC80_9BURK</name>
<reference evidence="3" key="1">
    <citation type="submission" date="2016-09" db="EMBL/GenBank/DDBJ databases">
        <authorList>
            <person name="Varghese N."/>
            <person name="Submissions S."/>
        </authorList>
    </citation>
    <scope>NUCLEOTIDE SEQUENCE [LARGE SCALE GENOMIC DNA]</scope>
    <source>
        <strain evidence="3">TNe-862</strain>
    </source>
</reference>
<dbReference type="Proteomes" id="UP000198908">
    <property type="component" value="Unassembled WGS sequence"/>
</dbReference>
<feature type="region of interest" description="Disordered" evidence="1">
    <location>
        <begin position="100"/>
        <end position="126"/>
    </location>
</feature>
<protein>
    <submittedName>
        <fullName evidence="2">Uncharacterized protein</fullName>
    </submittedName>
</protein>
<dbReference type="EMBL" id="FMYQ01000007">
    <property type="protein sequence ID" value="SDC52854.1"/>
    <property type="molecule type" value="Genomic_DNA"/>
</dbReference>
<keyword evidence="3" id="KW-1185">Reference proteome</keyword>
<feature type="compositionally biased region" description="Low complexity" evidence="1">
    <location>
        <begin position="100"/>
        <end position="117"/>
    </location>
</feature>
<dbReference type="AlphaFoldDB" id="A0A1G6MC80"/>
<accession>A0A1G6MC80</accession>
<proteinExistence type="predicted"/>
<evidence type="ECO:0000313" key="3">
    <source>
        <dbReference type="Proteomes" id="UP000198908"/>
    </source>
</evidence>
<dbReference type="OrthoDB" id="9795928at2"/>
<gene>
    <name evidence="2" type="ORF">SAMN05421548_107188</name>
</gene>
<evidence type="ECO:0000256" key="1">
    <source>
        <dbReference type="SAM" id="MobiDB-lite"/>
    </source>
</evidence>
<dbReference type="STRING" id="416944.SAMN05421548_107188"/>
<organism evidence="2 3">
    <name type="scientific">Paraburkholderia lycopersici</name>
    <dbReference type="NCBI Taxonomy" id="416944"/>
    <lineage>
        <taxon>Bacteria</taxon>
        <taxon>Pseudomonadati</taxon>
        <taxon>Pseudomonadota</taxon>
        <taxon>Betaproteobacteria</taxon>
        <taxon>Burkholderiales</taxon>
        <taxon>Burkholderiaceae</taxon>
        <taxon>Paraburkholderia</taxon>
    </lineage>
</organism>
<sequence length="126" mass="13463">MIALAGARYKLTPATVRGGNVAYTGRAPTFHELYATGARRLAGATSWLAYRRGDNPTHQDVRYASSVVRDIAPEGGRSVMAGLRTTFQGVIPLLQWRPRAAPPRSAVARSAGASGRNSDSRRSNPA</sequence>
<evidence type="ECO:0000313" key="2">
    <source>
        <dbReference type="EMBL" id="SDC52854.1"/>
    </source>
</evidence>